<organism evidence="1 2">
    <name type="scientific">Tenacibaculum geojense</name>
    <dbReference type="NCBI Taxonomy" id="915352"/>
    <lineage>
        <taxon>Bacteria</taxon>
        <taxon>Pseudomonadati</taxon>
        <taxon>Bacteroidota</taxon>
        <taxon>Flavobacteriia</taxon>
        <taxon>Flavobacteriales</taxon>
        <taxon>Flavobacteriaceae</taxon>
        <taxon>Tenacibaculum</taxon>
    </lineage>
</organism>
<name>A0ABW3JNE0_9FLAO</name>
<dbReference type="EMBL" id="JBHTJR010000013">
    <property type="protein sequence ID" value="MFD0991705.1"/>
    <property type="molecule type" value="Genomic_DNA"/>
</dbReference>
<feature type="non-terminal residue" evidence="1">
    <location>
        <position position="332"/>
    </location>
</feature>
<protein>
    <recommendedName>
        <fullName evidence="3">HYR domain-containing protein</fullName>
    </recommendedName>
</protein>
<sequence length="332" mass="32991">EVTVRVVNTTTGCDATSSGITMTISPSNTVSSASSTPTTDYNVAITNVTHTTTNASGISNDGVSGANGLPAGVSATWSGDIITISGTPTESGVFNYSILLTGGCGSISATGTITVNSVVDAIDDDYSASPLTIGDSTGDVTDNDTLDGSPVVIGSNPGEVTITPDPNGTNPTGLTLDPLTGAISIDTGTPSGTYVVEYEICENGANPANCDIAIATVVVSNPIDAIDDDYSASPLTIGDSTGDVTDNDTLDGSPVVIGSNPGEVTITPDPNGTNPTGLTLDPLTGAISIDAGTPSGTYLVEYELCENGANPANCDIATATVVVSNPIDAIDD</sequence>
<gene>
    <name evidence="1" type="ORF">ACFQ1U_00665</name>
</gene>
<reference evidence="2" key="1">
    <citation type="journal article" date="2019" name="Int. J. Syst. Evol. Microbiol.">
        <title>The Global Catalogue of Microorganisms (GCM) 10K type strain sequencing project: providing services to taxonomists for standard genome sequencing and annotation.</title>
        <authorList>
            <consortium name="The Broad Institute Genomics Platform"/>
            <consortium name="The Broad Institute Genome Sequencing Center for Infectious Disease"/>
            <person name="Wu L."/>
            <person name="Ma J."/>
        </authorList>
    </citation>
    <scope>NUCLEOTIDE SEQUENCE [LARGE SCALE GENOMIC DNA]</scope>
    <source>
        <strain evidence="2">CCUG 60527</strain>
    </source>
</reference>
<evidence type="ECO:0000313" key="2">
    <source>
        <dbReference type="Proteomes" id="UP001597062"/>
    </source>
</evidence>
<dbReference type="Proteomes" id="UP001597062">
    <property type="component" value="Unassembled WGS sequence"/>
</dbReference>
<feature type="non-terminal residue" evidence="1">
    <location>
        <position position="1"/>
    </location>
</feature>
<comment type="caution">
    <text evidence="1">The sequence shown here is derived from an EMBL/GenBank/DDBJ whole genome shotgun (WGS) entry which is preliminary data.</text>
</comment>
<accession>A0ABW3JNE0</accession>
<proteinExistence type="predicted"/>
<evidence type="ECO:0000313" key="1">
    <source>
        <dbReference type="EMBL" id="MFD0991705.1"/>
    </source>
</evidence>
<evidence type="ECO:0008006" key="3">
    <source>
        <dbReference type="Google" id="ProtNLM"/>
    </source>
</evidence>
<keyword evidence="2" id="KW-1185">Reference proteome</keyword>